<keyword evidence="7" id="KW-1185">Reference proteome</keyword>
<feature type="domain" description="HTH lysR-type" evidence="5">
    <location>
        <begin position="4"/>
        <end position="61"/>
    </location>
</feature>
<dbReference type="GO" id="GO:0000976">
    <property type="term" value="F:transcription cis-regulatory region binding"/>
    <property type="evidence" value="ECO:0007669"/>
    <property type="project" value="TreeGrafter"/>
</dbReference>
<dbReference type="GO" id="GO:0003700">
    <property type="term" value="F:DNA-binding transcription factor activity"/>
    <property type="evidence" value="ECO:0007669"/>
    <property type="project" value="InterPro"/>
</dbReference>
<proteinExistence type="inferred from homology"/>
<keyword evidence="2" id="KW-0805">Transcription regulation</keyword>
<dbReference type="Pfam" id="PF00126">
    <property type="entry name" value="HTH_1"/>
    <property type="match status" value="1"/>
</dbReference>
<dbReference type="FunFam" id="1.10.10.10:FF:000001">
    <property type="entry name" value="LysR family transcriptional regulator"/>
    <property type="match status" value="1"/>
</dbReference>
<dbReference type="EMBL" id="JABBPG010000001">
    <property type="protein sequence ID" value="NOU49792.1"/>
    <property type="molecule type" value="Genomic_DNA"/>
</dbReference>
<evidence type="ECO:0000256" key="2">
    <source>
        <dbReference type="ARBA" id="ARBA00023015"/>
    </source>
</evidence>
<dbReference type="Gene3D" id="3.40.190.290">
    <property type="match status" value="1"/>
</dbReference>
<evidence type="ECO:0000259" key="5">
    <source>
        <dbReference type="PROSITE" id="PS50931"/>
    </source>
</evidence>
<dbReference type="InterPro" id="IPR000847">
    <property type="entry name" value="LysR_HTH_N"/>
</dbReference>
<dbReference type="InterPro" id="IPR036388">
    <property type="entry name" value="WH-like_DNA-bd_sf"/>
</dbReference>
<dbReference type="Pfam" id="PF03466">
    <property type="entry name" value="LysR_substrate"/>
    <property type="match status" value="1"/>
</dbReference>
<gene>
    <name evidence="6" type="ORF">HG263_04490</name>
</gene>
<evidence type="ECO:0000256" key="4">
    <source>
        <dbReference type="ARBA" id="ARBA00023163"/>
    </source>
</evidence>
<protein>
    <submittedName>
        <fullName evidence="6">LysR family transcriptional regulator</fullName>
    </submittedName>
</protein>
<evidence type="ECO:0000256" key="3">
    <source>
        <dbReference type="ARBA" id="ARBA00023125"/>
    </source>
</evidence>
<dbReference type="PROSITE" id="PS50931">
    <property type="entry name" value="HTH_LYSR"/>
    <property type="match status" value="1"/>
</dbReference>
<dbReference type="InterPro" id="IPR036390">
    <property type="entry name" value="WH_DNA-bd_sf"/>
</dbReference>
<evidence type="ECO:0000313" key="7">
    <source>
        <dbReference type="Proteomes" id="UP000586305"/>
    </source>
</evidence>
<evidence type="ECO:0000256" key="1">
    <source>
        <dbReference type="ARBA" id="ARBA00009437"/>
    </source>
</evidence>
<reference evidence="6 7" key="1">
    <citation type="submission" date="2020-04" db="EMBL/GenBank/DDBJ databases">
        <title>Pseudoalteromonas caenipelagi sp. nov., isolated from a tidal flat.</title>
        <authorList>
            <person name="Park S."/>
            <person name="Yoon J.-H."/>
        </authorList>
    </citation>
    <scope>NUCLEOTIDE SEQUENCE [LARGE SCALE GENOMIC DNA]</scope>
    <source>
        <strain evidence="6 7">JBTF-M23</strain>
    </source>
</reference>
<name>A0A849V8Y4_9GAMM</name>
<dbReference type="InterPro" id="IPR005119">
    <property type="entry name" value="LysR_subst-bd"/>
</dbReference>
<evidence type="ECO:0000313" key="6">
    <source>
        <dbReference type="EMBL" id="NOU49792.1"/>
    </source>
</evidence>
<accession>A0A849V8Y4</accession>
<dbReference type="Gene3D" id="1.10.10.10">
    <property type="entry name" value="Winged helix-like DNA-binding domain superfamily/Winged helix DNA-binding domain"/>
    <property type="match status" value="1"/>
</dbReference>
<dbReference type="SUPFAM" id="SSF53850">
    <property type="entry name" value="Periplasmic binding protein-like II"/>
    <property type="match status" value="1"/>
</dbReference>
<dbReference type="PANTHER" id="PTHR30126:SF98">
    <property type="entry name" value="HTH-TYPE TRANSCRIPTIONAL ACTIVATOR BAUR"/>
    <property type="match status" value="1"/>
</dbReference>
<comment type="caution">
    <text evidence="6">The sequence shown here is derived from an EMBL/GenBank/DDBJ whole genome shotgun (WGS) entry which is preliminary data.</text>
</comment>
<dbReference type="PANTHER" id="PTHR30126">
    <property type="entry name" value="HTH-TYPE TRANSCRIPTIONAL REGULATOR"/>
    <property type="match status" value="1"/>
</dbReference>
<comment type="similarity">
    <text evidence="1">Belongs to the LysR transcriptional regulatory family.</text>
</comment>
<keyword evidence="3" id="KW-0238">DNA-binding</keyword>
<dbReference type="SUPFAM" id="SSF46785">
    <property type="entry name" value="Winged helix' DNA-binding domain"/>
    <property type="match status" value="1"/>
</dbReference>
<keyword evidence="4" id="KW-0804">Transcription</keyword>
<dbReference type="Proteomes" id="UP000586305">
    <property type="component" value="Unassembled WGS sequence"/>
</dbReference>
<organism evidence="6 7">
    <name type="scientific">Pseudoalteromonas caenipelagi</name>
    <dbReference type="NCBI Taxonomy" id="2726988"/>
    <lineage>
        <taxon>Bacteria</taxon>
        <taxon>Pseudomonadati</taxon>
        <taxon>Pseudomonadota</taxon>
        <taxon>Gammaproteobacteria</taxon>
        <taxon>Alteromonadales</taxon>
        <taxon>Pseudoalteromonadaceae</taxon>
        <taxon>Pseudoalteromonas</taxon>
    </lineage>
</organism>
<dbReference type="PRINTS" id="PR00039">
    <property type="entry name" value="HTHLYSR"/>
</dbReference>
<dbReference type="AlphaFoldDB" id="A0A849V8Y4"/>
<dbReference type="RefSeq" id="WP_171624846.1">
    <property type="nucleotide sequence ID" value="NZ_JABBPG010000001.1"/>
</dbReference>
<sequence>MSRLNYHHLYYFWRVAVVGNLTQVAKELHLSQSALSTQIRALEQRYGVKLFDRVGRTLRLTDAGQRVLKYAQDIFSTGDELEQVLKFGVVTTKQSISIGVLTHLSRNFVEGFIAPLLAKQNVQIKLSSRGLVNLLDGLVNHEFDFVLTNRMVGNDNNQQAWQHQLLRRQAISIVGPAGQKPDTAFPLGYDNINWVLPATNTEVRSAFDSICAVNQYKATILAEADDMAMLRLLSRDSGACAVLPPLVVLDELKNGLLEEYQVLPNAYEHFYAISLPKKHHSDAVLDLLRLDESSL</sequence>